<dbReference type="Proteomes" id="UP000326799">
    <property type="component" value="Unassembled WGS sequence"/>
</dbReference>
<accession>A0A5N6F2L3</accession>
<dbReference type="EMBL" id="ML733405">
    <property type="protein sequence ID" value="KAB8223425.1"/>
    <property type="molecule type" value="Genomic_DNA"/>
</dbReference>
<proteinExistence type="predicted"/>
<organism evidence="1 2">
    <name type="scientific">Aspergillus novoparasiticus</name>
    <dbReference type="NCBI Taxonomy" id="986946"/>
    <lineage>
        <taxon>Eukaryota</taxon>
        <taxon>Fungi</taxon>
        <taxon>Dikarya</taxon>
        <taxon>Ascomycota</taxon>
        <taxon>Pezizomycotina</taxon>
        <taxon>Eurotiomycetes</taxon>
        <taxon>Eurotiomycetidae</taxon>
        <taxon>Eurotiales</taxon>
        <taxon>Aspergillaceae</taxon>
        <taxon>Aspergillus</taxon>
        <taxon>Aspergillus subgen. Circumdati</taxon>
    </lineage>
</organism>
<evidence type="ECO:0000313" key="1">
    <source>
        <dbReference type="EMBL" id="KAB8223425.1"/>
    </source>
</evidence>
<protein>
    <submittedName>
        <fullName evidence="1">Uncharacterized protein</fullName>
    </submittedName>
</protein>
<dbReference type="AlphaFoldDB" id="A0A5N6F2L3"/>
<reference evidence="1 2" key="1">
    <citation type="submission" date="2019-04" db="EMBL/GenBank/DDBJ databases">
        <title>Fungal friends and foes A comparative genomics study of 23 Aspergillus species from section Flavi.</title>
        <authorList>
            <consortium name="DOE Joint Genome Institute"/>
            <person name="Kjaerbolling I."/>
            <person name="Vesth T.C."/>
            <person name="Frisvad J.C."/>
            <person name="Nybo J.L."/>
            <person name="Theobald S."/>
            <person name="Kildgaard S."/>
            <person name="Petersen T.I."/>
            <person name="Kuo A."/>
            <person name="Sato A."/>
            <person name="Lyhne E.K."/>
            <person name="Kogle M.E."/>
            <person name="Wiebenga A."/>
            <person name="Kun R.S."/>
            <person name="Lubbers R.J."/>
            <person name="Makela M.R."/>
            <person name="Barry K."/>
            <person name="Chovatia M."/>
            <person name="Clum A."/>
            <person name="Daum C."/>
            <person name="Haridas S."/>
            <person name="He G."/>
            <person name="LaButti K."/>
            <person name="Lipzen A."/>
            <person name="Mondo S."/>
            <person name="Pangilinan J."/>
            <person name="Riley R."/>
            <person name="Salamov A."/>
            <person name="Simmons B.A."/>
            <person name="Magnuson J.K."/>
            <person name="Henrissat B."/>
            <person name="Mortensen U.H."/>
            <person name="Larsen T.O."/>
            <person name="De vries R.P."/>
            <person name="Grigoriev I.V."/>
            <person name="Machida M."/>
            <person name="Baker S.E."/>
            <person name="Andersen M.R."/>
        </authorList>
    </citation>
    <scope>NUCLEOTIDE SEQUENCE [LARGE SCALE GENOMIC DNA]</scope>
    <source>
        <strain evidence="1 2">CBS 126849</strain>
    </source>
</reference>
<keyword evidence="2" id="KW-1185">Reference proteome</keyword>
<sequence length="326" mass="35145">MFQLDPGHFNVNTLINKVGTILIDELVDALKRLADIIFTALSTGIGIVKDLGNKKMDIPIISWVWEKIISRGRPLTLLNFCALLIAIPTTVLYKATTKSAPPKLSGRVTKDTFAQHVTGTGSASLSKDITNFALCASSGLELVSEEFSTLGLLADGTFEGLGLEGISAGFIDEFMNWPIIPDETTAEDTRAFDLAKFNKYSGWALKGAGMGSSVIIEVVAKVKKAPRPVVKRWKATVGAAMSVPKLCLSLINGIQDAEEGEKSDILIVNGFLKEGFTFGKQWGESVAAWNNQVENELMYAGLVVKQICAIALYGLKIVDFGVGIIE</sequence>
<gene>
    <name evidence="1" type="ORF">BDV33DRAFT_200404</name>
</gene>
<name>A0A5N6F2L3_9EURO</name>
<evidence type="ECO:0000313" key="2">
    <source>
        <dbReference type="Proteomes" id="UP000326799"/>
    </source>
</evidence>